<dbReference type="GO" id="GO:0008296">
    <property type="term" value="F:3'-5'-DNA exonuclease activity"/>
    <property type="evidence" value="ECO:0007669"/>
    <property type="project" value="TreeGrafter"/>
</dbReference>
<dbReference type="Gene3D" id="1.10.287.690">
    <property type="entry name" value="Helix hairpin bin"/>
    <property type="match status" value="1"/>
</dbReference>
<keyword evidence="11" id="KW-0269">Exonuclease</keyword>
<dbReference type="GO" id="GO:0006297">
    <property type="term" value="P:nucleotide-excision repair, DNA gap filling"/>
    <property type="evidence" value="ECO:0007669"/>
    <property type="project" value="TreeGrafter"/>
</dbReference>
<keyword evidence="7" id="KW-0540">Nuclease</keyword>
<dbReference type="GO" id="GO:0045004">
    <property type="term" value="P:DNA replication proofreading"/>
    <property type="evidence" value="ECO:0007669"/>
    <property type="project" value="TreeGrafter"/>
</dbReference>
<feature type="compositionally biased region" description="Polar residues" evidence="18">
    <location>
        <begin position="1"/>
        <end position="17"/>
    </location>
</feature>
<evidence type="ECO:0000256" key="4">
    <source>
        <dbReference type="ARBA" id="ARBA00022485"/>
    </source>
</evidence>
<dbReference type="InterPro" id="IPR006172">
    <property type="entry name" value="DNA-dir_DNA_pol_B"/>
</dbReference>
<dbReference type="InterPro" id="IPR042087">
    <property type="entry name" value="DNA_pol_B_thumb"/>
</dbReference>
<proteinExistence type="inferred from homology"/>
<evidence type="ECO:0000259" key="20">
    <source>
        <dbReference type="Pfam" id="PF03104"/>
    </source>
</evidence>
<evidence type="ECO:0000256" key="11">
    <source>
        <dbReference type="ARBA" id="ARBA00022839"/>
    </source>
</evidence>
<evidence type="ECO:0000256" key="17">
    <source>
        <dbReference type="ARBA" id="ARBA00049244"/>
    </source>
</evidence>
<evidence type="ECO:0000256" key="10">
    <source>
        <dbReference type="ARBA" id="ARBA00022833"/>
    </source>
</evidence>
<dbReference type="PRINTS" id="PR00106">
    <property type="entry name" value="DNAPOLB"/>
</dbReference>
<evidence type="ECO:0000313" key="22">
    <source>
        <dbReference type="EMBL" id="KAK9810365.1"/>
    </source>
</evidence>
<evidence type="ECO:0000256" key="5">
    <source>
        <dbReference type="ARBA" id="ARBA00022679"/>
    </source>
</evidence>
<evidence type="ECO:0000256" key="13">
    <source>
        <dbReference type="ARBA" id="ARBA00023004"/>
    </source>
</evidence>
<dbReference type="Pfam" id="PF00136">
    <property type="entry name" value="DNA_pol_B"/>
    <property type="match status" value="1"/>
</dbReference>
<dbReference type="GO" id="GO:0051539">
    <property type="term" value="F:4 iron, 4 sulfur cluster binding"/>
    <property type="evidence" value="ECO:0007669"/>
    <property type="project" value="UniProtKB-KW"/>
</dbReference>
<dbReference type="InterPro" id="IPR036397">
    <property type="entry name" value="RNaseH_sf"/>
</dbReference>
<evidence type="ECO:0000259" key="19">
    <source>
        <dbReference type="Pfam" id="PF00136"/>
    </source>
</evidence>
<keyword evidence="6" id="KW-0548">Nucleotidyltransferase</keyword>
<keyword evidence="10" id="KW-0862">Zinc</keyword>
<organism evidence="22 23">
    <name type="scientific">[Myrmecia] bisecta</name>
    <dbReference type="NCBI Taxonomy" id="41462"/>
    <lineage>
        <taxon>Eukaryota</taxon>
        <taxon>Viridiplantae</taxon>
        <taxon>Chlorophyta</taxon>
        <taxon>core chlorophytes</taxon>
        <taxon>Trebouxiophyceae</taxon>
        <taxon>Trebouxiales</taxon>
        <taxon>Trebouxiaceae</taxon>
        <taxon>Myrmecia</taxon>
    </lineage>
</organism>
<dbReference type="Gene3D" id="3.90.1600.10">
    <property type="entry name" value="Palm domain of DNA polymerase"/>
    <property type="match status" value="1"/>
</dbReference>
<keyword evidence="13" id="KW-0408">Iron</keyword>
<feature type="region of interest" description="Disordered" evidence="18">
    <location>
        <begin position="1"/>
        <end position="58"/>
    </location>
</feature>
<name>A0AAW1PPN1_9CHLO</name>
<evidence type="ECO:0000256" key="8">
    <source>
        <dbReference type="ARBA" id="ARBA00022723"/>
    </source>
</evidence>
<protein>
    <recommendedName>
        <fullName evidence="16">DNA polymerase delta catalytic subunit</fullName>
        <ecNumber evidence="3">2.7.7.7</ecNumber>
    </recommendedName>
</protein>
<evidence type="ECO:0000256" key="6">
    <source>
        <dbReference type="ARBA" id="ARBA00022695"/>
    </source>
</evidence>
<evidence type="ECO:0000256" key="18">
    <source>
        <dbReference type="SAM" id="MobiDB-lite"/>
    </source>
</evidence>
<evidence type="ECO:0000256" key="3">
    <source>
        <dbReference type="ARBA" id="ARBA00012417"/>
    </source>
</evidence>
<keyword evidence="23" id="KW-1185">Reference proteome</keyword>
<comment type="caution">
    <text evidence="22">The sequence shown here is derived from an EMBL/GenBank/DDBJ whole genome shotgun (WGS) entry which is preliminary data.</text>
</comment>
<feature type="domain" description="DNA-directed DNA polymerase family B exonuclease" evidence="20">
    <location>
        <begin position="206"/>
        <end position="511"/>
    </location>
</feature>
<dbReference type="Proteomes" id="UP001489004">
    <property type="component" value="Unassembled WGS sequence"/>
</dbReference>
<dbReference type="GO" id="GO:0043625">
    <property type="term" value="C:delta DNA polymerase complex"/>
    <property type="evidence" value="ECO:0007669"/>
    <property type="project" value="TreeGrafter"/>
</dbReference>
<evidence type="ECO:0000256" key="1">
    <source>
        <dbReference type="ARBA" id="ARBA00001966"/>
    </source>
</evidence>
<dbReference type="SUPFAM" id="SSF53098">
    <property type="entry name" value="Ribonuclease H-like"/>
    <property type="match status" value="1"/>
</dbReference>
<dbReference type="Gene3D" id="3.30.420.10">
    <property type="entry name" value="Ribonuclease H-like superfamily/Ribonuclease H"/>
    <property type="match status" value="1"/>
</dbReference>
<dbReference type="InterPro" id="IPR012337">
    <property type="entry name" value="RNaseH-like_sf"/>
</dbReference>
<dbReference type="PANTHER" id="PTHR10322">
    <property type="entry name" value="DNA POLYMERASE CATALYTIC SUBUNIT"/>
    <property type="match status" value="1"/>
</dbReference>
<dbReference type="Gene3D" id="3.30.342.10">
    <property type="entry name" value="DNA Polymerase, chain B, domain 1"/>
    <property type="match status" value="1"/>
</dbReference>
<dbReference type="GO" id="GO:0003677">
    <property type="term" value="F:DNA binding"/>
    <property type="evidence" value="ECO:0007669"/>
    <property type="project" value="UniProtKB-KW"/>
</dbReference>
<dbReference type="InterPro" id="IPR006133">
    <property type="entry name" value="DNA-dir_DNA_pol_B_exonuc"/>
</dbReference>
<dbReference type="GO" id="GO:0000166">
    <property type="term" value="F:nucleotide binding"/>
    <property type="evidence" value="ECO:0007669"/>
    <property type="project" value="InterPro"/>
</dbReference>
<keyword evidence="4" id="KW-0004">4Fe-4S</keyword>
<evidence type="ECO:0000256" key="12">
    <source>
        <dbReference type="ARBA" id="ARBA00022932"/>
    </source>
</evidence>
<gene>
    <name evidence="22" type="ORF">WJX72_009511</name>
</gene>
<dbReference type="Pfam" id="PF14260">
    <property type="entry name" value="zf-C4pol"/>
    <property type="match status" value="1"/>
</dbReference>
<dbReference type="PANTHER" id="PTHR10322:SF35">
    <property type="entry name" value="DNA-DIRECTED DNA POLYMERASE"/>
    <property type="match status" value="1"/>
</dbReference>
<keyword evidence="12" id="KW-0239">DNA-directed DNA polymerase</keyword>
<comment type="cofactor">
    <cofactor evidence="1">
        <name>[4Fe-4S] cluster</name>
        <dbReference type="ChEBI" id="CHEBI:49883"/>
    </cofactor>
</comment>
<dbReference type="InterPro" id="IPR043502">
    <property type="entry name" value="DNA/RNA_pol_sf"/>
</dbReference>
<dbReference type="Pfam" id="PF03104">
    <property type="entry name" value="DNA_pol_B_exo1"/>
    <property type="match status" value="1"/>
</dbReference>
<dbReference type="GO" id="GO:0003887">
    <property type="term" value="F:DNA-directed DNA polymerase activity"/>
    <property type="evidence" value="ECO:0007669"/>
    <property type="project" value="UniProtKB-KW"/>
</dbReference>
<keyword evidence="14" id="KW-0411">Iron-sulfur</keyword>
<comment type="catalytic activity">
    <reaction evidence="17">
        <text>DNA(n) + a 2'-deoxyribonucleoside 5'-triphosphate = DNA(n+1) + diphosphate</text>
        <dbReference type="Rhea" id="RHEA:22508"/>
        <dbReference type="Rhea" id="RHEA-COMP:17339"/>
        <dbReference type="Rhea" id="RHEA-COMP:17340"/>
        <dbReference type="ChEBI" id="CHEBI:33019"/>
        <dbReference type="ChEBI" id="CHEBI:61560"/>
        <dbReference type="ChEBI" id="CHEBI:173112"/>
        <dbReference type="EC" id="2.7.7.7"/>
    </reaction>
</comment>
<evidence type="ECO:0000256" key="15">
    <source>
        <dbReference type="ARBA" id="ARBA00023125"/>
    </source>
</evidence>
<evidence type="ECO:0000256" key="2">
    <source>
        <dbReference type="ARBA" id="ARBA00005755"/>
    </source>
</evidence>
<dbReference type="InterPro" id="IPR023211">
    <property type="entry name" value="DNA_pol_palm_dom_sf"/>
</dbReference>
<evidence type="ECO:0000259" key="21">
    <source>
        <dbReference type="Pfam" id="PF14260"/>
    </source>
</evidence>
<keyword evidence="15" id="KW-0238">DNA-binding</keyword>
<evidence type="ECO:0000256" key="16">
    <source>
        <dbReference type="ARBA" id="ARBA00024411"/>
    </source>
</evidence>
<dbReference type="InterPro" id="IPR025687">
    <property type="entry name" value="Znf-C4pol"/>
</dbReference>
<keyword evidence="9" id="KW-0378">Hydrolase</keyword>
<evidence type="ECO:0000313" key="23">
    <source>
        <dbReference type="Proteomes" id="UP001489004"/>
    </source>
</evidence>
<keyword evidence="8" id="KW-0479">Metal-binding</keyword>
<feature type="domain" description="C4-type zinc-finger of DNA polymerase delta" evidence="21">
    <location>
        <begin position="1107"/>
        <end position="1191"/>
    </location>
</feature>
<accession>A0AAW1PPN1</accession>
<dbReference type="AlphaFoldDB" id="A0AAW1PPN1"/>
<dbReference type="Gene3D" id="1.10.132.60">
    <property type="entry name" value="DNA polymerase family B, C-terminal domain"/>
    <property type="match status" value="1"/>
</dbReference>
<dbReference type="GO" id="GO:0046872">
    <property type="term" value="F:metal ion binding"/>
    <property type="evidence" value="ECO:0007669"/>
    <property type="project" value="UniProtKB-KW"/>
</dbReference>
<reference evidence="22 23" key="1">
    <citation type="journal article" date="2024" name="Nat. Commun.">
        <title>Phylogenomics reveals the evolutionary origins of lichenization in chlorophyte algae.</title>
        <authorList>
            <person name="Puginier C."/>
            <person name="Libourel C."/>
            <person name="Otte J."/>
            <person name="Skaloud P."/>
            <person name="Haon M."/>
            <person name="Grisel S."/>
            <person name="Petersen M."/>
            <person name="Berrin J.G."/>
            <person name="Delaux P.M."/>
            <person name="Dal Grande F."/>
            <person name="Keller J."/>
        </authorList>
    </citation>
    <scope>NUCLEOTIDE SEQUENCE [LARGE SCALE GENOMIC DNA]</scope>
    <source>
        <strain evidence="22 23">SAG 2043</strain>
    </source>
</reference>
<sequence>MKRGQPSNPASSPQPGQRQKRSAPASSEPHPPVTPQSRRHVTRPAASPETGAAQRPLASQEELVMMVLDIVEEGSGRFHVWGTSQEGRSVLVRVTDFQPYFYMAAPEHQAVQGSRSAGAHELSGDALHRLQQFLNRQAPPDSTIQAVEQVERVPIMFYRPGEPGGTTFLKLMLCPGGNAKKTAAHVANVAKKGQLRAQGFNWRDTTQYEHEVNPLQRFLVDASISGGAWLHIAPHDPAQGTPDSGFQPVPGTNRCSSCDIEEGLDLAKDGHIAPLKLMTVDVVMAPKDGKDRVPVAATDPIIAITCILHSSHEATAEAAAAPATDLTVEGAMLDDELADGMGDGEVEDMNDVSAAAAAASGSQSISGDKVVFSWASDRQQQTLVERGSGATVRCFESEEAMLLAWLEHFRSADPDAIPLFQVKGTLGAIAERFSALGLAGGALHISRSSGGHSKALSVKRVVQYSPNWVKSQNRMASTSNQETWRAELEGRQVFDLLRQVLTSCNLASFSLVDCVQSLLGARLEVLPSSVLAQLARLVPPQGRLLLPASLSRAERAASHTLRLARYSMARAQAVVKLLWRLATVPETIELARATGLTLGQVLYNAQMIRTWSLLLRNARRQGYIVSGRQDAYPLSESPYLIHPVETGAVGLYKTPVAILDFASLYPSLYRAYNLCYTTLLHPDDAAKFGPDNVTVTPTGAVFVKSEVRKGILPTILGALITARAATRQTLKNTENAYMRAVLDSRQKALKLTANALYGFTGAQASPLQCVPLADSCLAMGAQSCRKAREVLEASAAAGALGPHAAGAKVIYGQTDSLFAHFPQASAGQAIQAGQAAAKVVSAAFPPEMEIKFERVCQPFMLLHVNRYAGRAYEKEEDLAGPGSLMVKGLKSMWRQAAPVVRNVLQGSLRRIIMQDDVKGAVEFVEGEVRRLLSGRCELWEMVMTGGLWRVTGQQVERAAAVQEGSATPTAGADDAEVRGPHAALAVRLQQRDAGRTFGLGERLQYVLLPGMRTQDEAAEDPLAAAKAQRSADVDLYWTNKMQKPLSELFATCLSPSALQALLSGSHTLVRVDHASLGLSSPGQSPAPARGGKRQTGLMQFYKGTLKCLGCKRTIPWKPPPGDPNAVGPGLCESCSQEEGKLAAVYLDLQQQENHYAMRFGLAMSSCIQCHSGGLTGPVLCENGECPVLHARLESQARQRAVQRNLQRLDW</sequence>
<dbReference type="InterPro" id="IPR006134">
    <property type="entry name" value="DNA-dir_DNA_pol_B_multi_dom"/>
</dbReference>
<dbReference type="GO" id="GO:0006287">
    <property type="term" value="P:base-excision repair, gap-filling"/>
    <property type="evidence" value="ECO:0007669"/>
    <property type="project" value="TreeGrafter"/>
</dbReference>
<dbReference type="SMART" id="SM00486">
    <property type="entry name" value="POLBc"/>
    <property type="match status" value="1"/>
</dbReference>
<evidence type="ECO:0000256" key="7">
    <source>
        <dbReference type="ARBA" id="ARBA00022722"/>
    </source>
</evidence>
<comment type="similarity">
    <text evidence="2">Belongs to the DNA polymerase type-B family.</text>
</comment>
<dbReference type="EC" id="2.7.7.7" evidence="3"/>
<keyword evidence="5" id="KW-0808">Transferase</keyword>
<dbReference type="SUPFAM" id="SSF56672">
    <property type="entry name" value="DNA/RNA polymerases"/>
    <property type="match status" value="1"/>
</dbReference>
<dbReference type="InterPro" id="IPR050240">
    <property type="entry name" value="DNA_pol_type-B"/>
</dbReference>
<evidence type="ECO:0000256" key="9">
    <source>
        <dbReference type="ARBA" id="ARBA00022801"/>
    </source>
</evidence>
<dbReference type="EMBL" id="JALJOR010000010">
    <property type="protein sequence ID" value="KAK9810365.1"/>
    <property type="molecule type" value="Genomic_DNA"/>
</dbReference>
<evidence type="ECO:0000256" key="14">
    <source>
        <dbReference type="ARBA" id="ARBA00023014"/>
    </source>
</evidence>
<feature type="domain" description="DNA-directed DNA polymerase family B multifunctional" evidence="19">
    <location>
        <begin position="598"/>
        <end position="1050"/>
    </location>
</feature>